<protein>
    <submittedName>
        <fullName evidence="1">Uncharacterized protein</fullName>
    </submittedName>
</protein>
<accession>A0ACC0EC93</accession>
<reference evidence="2" key="1">
    <citation type="journal article" date="2018" name="BMC Genomics">
        <title>Genomic insights into host adaptation between the wheat stripe rust pathogen (Puccinia striiformis f. sp. tritici) and the barley stripe rust pathogen (Puccinia striiformis f. sp. hordei).</title>
        <authorList>
            <person name="Xia C."/>
            <person name="Wang M."/>
            <person name="Yin C."/>
            <person name="Cornejo O.E."/>
            <person name="Hulbert S.H."/>
            <person name="Chen X."/>
        </authorList>
    </citation>
    <scope>NUCLEOTIDE SEQUENCE [LARGE SCALE GENOMIC DNA]</scope>
    <source>
        <strain evidence="2">93-210</strain>
    </source>
</reference>
<gene>
    <name evidence="1" type="ORF">MJO28_008835</name>
</gene>
<name>A0ACC0EC93_9BASI</name>
<reference evidence="1 2" key="3">
    <citation type="journal article" date="2022" name="Microbiol. Spectr.">
        <title>Folding features and dynamics of 3D genome architecture in plant fungal pathogens.</title>
        <authorList>
            <person name="Xia C."/>
        </authorList>
    </citation>
    <scope>NUCLEOTIDE SEQUENCE [LARGE SCALE GENOMIC DNA]</scope>
    <source>
        <strain evidence="1 2">93-210</strain>
    </source>
</reference>
<dbReference type="Proteomes" id="UP001060170">
    <property type="component" value="Chromosome 8"/>
</dbReference>
<organism evidence="1 2">
    <name type="scientific">Puccinia striiformis f. sp. tritici</name>
    <dbReference type="NCBI Taxonomy" id="168172"/>
    <lineage>
        <taxon>Eukaryota</taxon>
        <taxon>Fungi</taxon>
        <taxon>Dikarya</taxon>
        <taxon>Basidiomycota</taxon>
        <taxon>Pucciniomycotina</taxon>
        <taxon>Pucciniomycetes</taxon>
        <taxon>Pucciniales</taxon>
        <taxon>Pucciniaceae</taxon>
        <taxon>Puccinia</taxon>
    </lineage>
</organism>
<proteinExistence type="predicted"/>
<keyword evidence="2" id="KW-1185">Reference proteome</keyword>
<comment type="caution">
    <text evidence="1">The sequence shown here is derived from an EMBL/GenBank/DDBJ whole genome shotgun (WGS) entry which is preliminary data.</text>
</comment>
<evidence type="ECO:0000313" key="2">
    <source>
        <dbReference type="Proteomes" id="UP001060170"/>
    </source>
</evidence>
<evidence type="ECO:0000313" key="1">
    <source>
        <dbReference type="EMBL" id="KAI7950014.1"/>
    </source>
</evidence>
<reference evidence="2" key="2">
    <citation type="journal article" date="2018" name="Mol. Plant Microbe Interact.">
        <title>Genome sequence resources for the wheat stripe rust pathogen (Puccinia striiformis f. sp. tritici) and the barley stripe rust pathogen (Puccinia striiformis f. sp. hordei).</title>
        <authorList>
            <person name="Xia C."/>
            <person name="Wang M."/>
            <person name="Yin C."/>
            <person name="Cornejo O.E."/>
            <person name="Hulbert S.H."/>
            <person name="Chen X."/>
        </authorList>
    </citation>
    <scope>NUCLEOTIDE SEQUENCE [LARGE SCALE GENOMIC DNA]</scope>
    <source>
        <strain evidence="2">93-210</strain>
    </source>
</reference>
<sequence length="179" mass="19921">MDEDTFQKFNQVTTTLRFMEQVRAPVTRNGAKASGLMYTHGFMKASTNNGFTDHAYSNPNKSDVDQKNEEEGIKRMIEVDQFLQTRAWSVGHGCIAANNKFAEDHSIPAYSWDHWNNPTESNVKTVLGSNLTWTRENFSNKSHLASDSSPFAYVLSAPAYSADGSLAQTLVCPSVGLFQ</sequence>
<dbReference type="EMBL" id="CM045872">
    <property type="protein sequence ID" value="KAI7950014.1"/>
    <property type="molecule type" value="Genomic_DNA"/>
</dbReference>